<feature type="domain" description="THUMP" evidence="2">
    <location>
        <begin position="134"/>
        <end position="212"/>
    </location>
</feature>
<sequence length="307" mass="34166">MSSEPKRRKLNSSNQSNPTTTFGHGCKGVFVTCDRNKESLAVKEYIDSRKDPLELQKEETTDLDAELAELERKDKPRQFTRLDLGMKGIAFVQILDETIDPVAAIQYIFHKAVETNSSLSRFAARVIPIQRTCYAHEEEVIAMLKEMIPAVFNDSTKGQSWFMQIKRRNNNTFDKELLIRSIAPLIDEKSNPVALREGDICIHVDIDKGVCGAAIIPAKGREKTFSLSLRTLLRSENEQNEANESSKLNQNPSKAKATGKEEKAAASMIDRLDGDWKCGAVSEGCGFHCVVQCAELCKAGCLLEVPA</sequence>
<dbReference type="Gene3D" id="3.30.2300.10">
    <property type="entry name" value="THUMP superfamily"/>
    <property type="match status" value="1"/>
</dbReference>
<feature type="compositionally biased region" description="Basic residues" evidence="1">
    <location>
        <begin position="1"/>
        <end position="10"/>
    </location>
</feature>
<proteinExistence type="predicted"/>
<dbReference type="RefSeq" id="XP_012896241.1">
    <property type="nucleotide sequence ID" value="XM_013040787.1"/>
</dbReference>
<feature type="compositionally biased region" description="Low complexity" evidence="1">
    <location>
        <begin position="236"/>
        <end position="246"/>
    </location>
</feature>
<dbReference type="InterPro" id="IPR040183">
    <property type="entry name" value="THUMPD1-like"/>
</dbReference>
<reference evidence="3" key="1">
    <citation type="submission" date="2010-02" db="EMBL/GenBank/DDBJ databases">
        <title>Sequencing and annotation of the Blastocystis hominis genome.</title>
        <authorList>
            <person name="Wincker P."/>
        </authorList>
    </citation>
    <scope>NUCLEOTIDE SEQUENCE</scope>
    <source>
        <strain evidence="3">Singapore isolate B</strain>
    </source>
</reference>
<name>D8M298_BLAHO</name>
<dbReference type="AlphaFoldDB" id="D8M298"/>
<dbReference type="CDD" id="cd11717">
    <property type="entry name" value="THUMP_THUMPD1_like"/>
    <property type="match status" value="1"/>
</dbReference>
<evidence type="ECO:0000259" key="2">
    <source>
        <dbReference type="Pfam" id="PF02926"/>
    </source>
</evidence>
<keyword evidence="4" id="KW-1185">Reference proteome</keyword>
<dbReference type="PANTHER" id="PTHR13452:SF10">
    <property type="entry name" value="THUMP DOMAIN-CONTAINING PROTEIN 1"/>
    <property type="match status" value="1"/>
</dbReference>
<dbReference type="SUPFAM" id="SSF143437">
    <property type="entry name" value="THUMP domain-like"/>
    <property type="match status" value="1"/>
</dbReference>
<dbReference type="GO" id="GO:0006400">
    <property type="term" value="P:tRNA modification"/>
    <property type="evidence" value="ECO:0007669"/>
    <property type="project" value="InterPro"/>
</dbReference>
<gene>
    <name evidence="3" type="ORF">GSBLH_T00006417001</name>
</gene>
<feature type="compositionally biased region" description="Polar residues" evidence="1">
    <location>
        <begin position="11"/>
        <end position="22"/>
    </location>
</feature>
<dbReference type="EMBL" id="FN668648">
    <property type="protein sequence ID" value="CBK22193.2"/>
    <property type="molecule type" value="Genomic_DNA"/>
</dbReference>
<accession>D8M298</accession>
<evidence type="ECO:0000313" key="3">
    <source>
        <dbReference type="EMBL" id="CBK22193.2"/>
    </source>
</evidence>
<dbReference type="GeneID" id="24922541"/>
<protein>
    <recommendedName>
        <fullName evidence="2">THUMP domain-containing protein</fullName>
    </recommendedName>
</protein>
<dbReference type="OrthoDB" id="367221at2759"/>
<dbReference type="Proteomes" id="UP000008312">
    <property type="component" value="Unassembled WGS sequence"/>
</dbReference>
<dbReference type="GO" id="GO:0003723">
    <property type="term" value="F:RNA binding"/>
    <property type="evidence" value="ECO:0007669"/>
    <property type="project" value="InterPro"/>
</dbReference>
<dbReference type="PANTHER" id="PTHR13452">
    <property type="entry name" value="THUMP DOMAIN CONTAINING PROTEIN 1-RELATED"/>
    <property type="match status" value="1"/>
</dbReference>
<dbReference type="Pfam" id="PF02926">
    <property type="entry name" value="THUMP"/>
    <property type="match status" value="1"/>
</dbReference>
<dbReference type="InterPro" id="IPR004114">
    <property type="entry name" value="THUMP_dom"/>
</dbReference>
<evidence type="ECO:0000256" key="1">
    <source>
        <dbReference type="SAM" id="MobiDB-lite"/>
    </source>
</evidence>
<evidence type="ECO:0000313" key="4">
    <source>
        <dbReference type="Proteomes" id="UP000008312"/>
    </source>
</evidence>
<organism evidence="3">
    <name type="scientific">Blastocystis hominis</name>
    <dbReference type="NCBI Taxonomy" id="12968"/>
    <lineage>
        <taxon>Eukaryota</taxon>
        <taxon>Sar</taxon>
        <taxon>Stramenopiles</taxon>
        <taxon>Bigyra</taxon>
        <taxon>Opalozoa</taxon>
        <taxon>Opalinata</taxon>
        <taxon>Blastocystidae</taxon>
        <taxon>Blastocystis</taxon>
    </lineage>
</organism>
<dbReference type="OMA" id="EGDICIH"/>
<dbReference type="InParanoid" id="D8M298"/>
<feature type="region of interest" description="Disordered" evidence="1">
    <location>
        <begin position="236"/>
        <end position="262"/>
    </location>
</feature>
<feature type="region of interest" description="Disordered" evidence="1">
    <location>
        <begin position="1"/>
        <end position="26"/>
    </location>
</feature>